<dbReference type="Gene3D" id="3.40.30.10">
    <property type="entry name" value="Glutaredoxin"/>
    <property type="match status" value="1"/>
</dbReference>
<dbReference type="Pfam" id="PF02630">
    <property type="entry name" value="SCO1-SenC"/>
    <property type="match status" value="1"/>
</dbReference>
<keyword evidence="4" id="KW-1185">Reference proteome</keyword>
<dbReference type="PANTHER" id="PTHR12151:SF8">
    <property type="entry name" value="THIOREDOXIN DOMAIN-CONTAINING PROTEIN"/>
    <property type="match status" value="1"/>
</dbReference>
<dbReference type="InterPro" id="IPR036249">
    <property type="entry name" value="Thioredoxin-like_sf"/>
</dbReference>
<sequence length="294" mass="33200">MSALANYTIKRSHNLQPRLLSSLHVFSLLIFVILLTRAQITSAQEHDVPPEELENVGVTEKLGEFVSDDITLTNQYGEEVQLADYLHNDRPVILAMVYYECPMLCNLILQGLMKGLSELSWQPGDEFDVLAVSISPTETPELARANKENYLEQLGNPDAADGLHFMTGSEEEVRRLGDQVGFYYEWNEQTQEYMHGSSLIFLSDEGKISRYLHGIDYPELMLRNALYDAADGRIGSPMDRVVLYCFQYDSQSGSYVPVAVNIMKIGGVITLVLLGGFLGFFFLRERKSRTEYAT</sequence>
<dbReference type="PANTHER" id="PTHR12151">
    <property type="entry name" value="ELECTRON TRANSPORT PROTIN SCO1/SENC FAMILY MEMBER"/>
    <property type="match status" value="1"/>
</dbReference>
<evidence type="ECO:0000313" key="4">
    <source>
        <dbReference type="Proteomes" id="UP000673975"/>
    </source>
</evidence>
<organism evidence="3 4">
    <name type="scientific">Natronogracilivirga saccharolytica</name>
    <dbReference type="NCBI Taxonomy" id="2812953"/>
    <lineage>
        <taxon>Bacteria</taxon>
        <taxon>Pseudomonadati</taxon>
        <taxon>Balneolota</taxon>
        <taxon>Balneolia</taxon>
        <taxon>Balneolales</taxon>
        <taxon>Cyclonatronaceae</taxon>
        <taxon>Natronogracilivirga</taxon>
    </lineage>
</organism>
<name>A0A8J7RIZ5_9BACT</name>
<keyword evidence="2" id="KW-1133">Transmembrane helix</keyword>
<evidence type="ECO:0000256" key="2">
    <source>
        <dbReference type="SAM" id="Phobius"/>
    </source>
</evidence>
<accession>A0A8J7RIZ5</accession>
<feature type="transmembrane region" description="Helical" evidence="2">
    <location>
        <begin position="262"/>
        <end position="283"/>
    </location>
</feature>
<reference evidence="3" key="1">
    <citation type="submission" date="2021-02" db="EMBL/GenBank/DDBJ databases">
        <title>Natronogracilivirga saccharolytica gen. nov. sp. nov. a new anaerobic, haloalkiliphilic carbohydrate-fermenting bacterium from soda lake and proposing of Cyclonatronumiaceae fam. nov. in the phylum Balneolaeota.</title>
        <authorList>
            <person name="Zhilina T.N."/>
            <person name="Sorokin D.Y."/>
            <person name="Zavarzina D.G."/>
            <person name="Toshchakov S.V."/>
            <person name="Kublanov I.V."/>
        </authorList>
    </citation>
    <scope>NUCLEOTIDE SEQUENCE</scope>
    <source>
        <strain evidence="3">Z-1702</strain>
    </source>
</reference>
<dbReference type="EMBL" id="JAFIDN010000001">
    <property type="protein sequence ID" value="MBP3191073.1"/>
    <property type="molecule type" value="Genomic_DNA"/>
</dbReference>
<dbReference type="SUPFAM" id="SSF52833">
    <property type="entry name" value="Thioredoxin-like"/>
    <property type="match status" value="1"/>
</dbReference>
<protein>
    <submittedName>
        <fullName evidence="3">SCO family protein</fullName>
    </submittedName>
</protein>
<keyword evidence="2" id="KW-0472">Membrane</keyword>
<dbReference type="AlphaFoldDB" id="A0A8J7RIZ5"/>
<evidence type="ECO:0000313" key="3">
    <source>
        <dbReference type="EMBL" id="MBP3191073.1"/>
    </source>
</evidence>
<proteinExistence type="inferred from homology"/>
<gene>
    <name evidence="3" type="ORF">NATSA_00205</name>
</gene>
<comment type="caution">
    <text evidence="3">The sequence shown here is derived from an EMBL/GenBank/DDBJ whole genome shotgun (WGS) entry which is preliminary data.</text>
</comment>
<comment type="similarity">
    <text evidence="1">Belongs to the SCO1/2 family.</text>
</comment>
<dbReference type="Proteomes" id="UP000673975">
    <property type="component" value="Unassembled WGS sequence"/>
</dbReference>
<dbReference type="RefSeq" id="WP_210509312.1">
    <property type="nucleotide sequence ID" value="NZ_JAFIDN010000001.1"/>
</dbReference>
<keyword evidence="2" id="KW-0812">Transmembrane</keyword>
<dbReference type="InterPro" id="IPR003782">
    <property type="entry name" value="SCO1/SenC"/>
</dbReference>
<evidence type="ECO:0000256" key="1">
    <source>
        <dbReference type="ARBA" id="ARBA00010996"/>
    </source>
</evidence>
<dbReference type="CDD" id="cd02968">
    <property type="entry name" value="SCO"/>
    <property type="match status" value="1"/>
</dbReference>